<dbReference type="AlphaFoldDB" id="A0A8X6QZ58"/>
<evidence type="ECO:0000313" key="2">
    <source>
        <dbReference type="Proteomes" id="UP000887013"/>
    </source>
</evidence>
<dbReference type="OrthoDB" id="6429968at2759"/>
<keyword evidence="2" id="KW-1185">Reference proteome</keyword>
<organism evidence="1 2">
    <name type="scientific">Nephila pilipes</name>
    <name type="common">Giant wood spider</name>
    <name type="synonym">Nephila maculata</name>
    <dbReference type="NCBI Taxonomy" id="299642"/>
    <lineage>
        <taxon>Eukaryota</taxon>
        <taxon>Metazoa</taxon>
        <taxon>Ecdysozoa</taxon>
        <taxon>Arthropoda</taxon>
        <taxon>Chelicerata</taxon>
        <taxon>Arachnida</taxon>
        <taxon>Araneae</taxon>
        <taxon>Araneomorphae</taxon>
        <taxon>Entelegynae</taxon>
        <taxon>Araneoidea</taxon>
        <taxon>Nephilidae</taxon>
        <taxon>Nephila</taxon>
    </lineage>
</organism>
<evidence type="ECO:0000313" key="1">
    <source>
        <dbReference type="EMBL" id="GFU59408.1"/>
    </source>
</evidence>
<sequence length="126" mass="14082">MSSELLPHSPSFHNSLPEDFGVQFQLMSDPLSISQVSVEYSGFSRNIETLDMSRSRKVSKKSKGTFFKGRNITSSSNSTLDADTIKKGTQIATVNTRYVYAMRSIGRDAEARRMFCALINISLPTY</sequence>
<name>A0A8X6QZ58_NEPPI</name>
<dbReference type="Proteomes" id="UP000887013">
    <property type="component" value="Unassembled WGS sequence"/>
</dbReference>
<protein>
    <submittedName>
        <fullName evidence="1">Uncharacterized protein</fullName>
    </submittedName>
</protein>
<comment type="caution">
    <text evidence="1">The sequence shown here is derived from an EMBL/GenBank/DDBJ whole genome shotgun (WGS) entry which is preliminary data.</text>
</comment>
<accession>A0A8X6QZ58</accession>
<reference evidence="1" key="1">
    <citation type="submission" date="2020-08" db="EMBL/GenBank/DDBJ databases">
        <title>Multicomponent nature underlies the extraordinary mechanical properties of spider dragline silk.</title>
        <authorList>
            <person name="Kono N."/>
            <person name="Nakamura H."/>
            <person name="Mori M."/>
            <person name="Yoshida Y."/>
            <person name="Ohtoshi R."/>
            <person name="Malay A.D."/>
            <person name="Moran D.A.P."/>
            <person name="Tomita M."/>
            <person name="Numata K."/>
            <person name="Arakawa K."/>
        </authorList>
    </citation>
    <scope>NUCLEOTIDE SEQUENCE</scope>
</reference>
<gene>
    <name evidence="1" type="ORF">NPIL_511811</name>
</gene>
<dbReference type="EMBL" id="BMAW01040366">
    <property type="protein sequence ID" value="GFU59408.1"/>
    <property type="molecule type" value="Genomic_DNA"/>
</dbReference>
<proteinExistence type="predicted"/>